<dbReference type="AlphaFoldDB" id="A0A117ICK5"/>
<gene>
    <name evidence="1" type="ORF">RMCC_6597</name>
</gene>
<keyword evidence="2" id="KW-1185">Reference proteome</keyword>
<sequence>MSWDMSRRSVLGAAGAAVATAGASMALSSCSRDGSAVSQNAEESFIETARAPQRNPLRGTLLFHDTFDDGFNGWRDHYNGRGPATALSLTSYPVFSGSHALMIGCSAAPDEGYADGWAPATASAFKNLSRYYDARLVTFSCYIAHGSDESTASLGGFSLMIDTQAWDNSRRSFFRLQISRKATGESRKLSISDNDQKWQDVYTGADLVAGDNENKFNFDWLSLTVDLDANDGAGGYHSCQVNSRTFDLTNSGGGSANHNPQRGGAMASFAGGLNFGVAAYPGPPGSGESFIVVDQAVASVNEEAG</sequence>
<dbReference type="Proteomes" id="UP000069443">
    <property type="component" value="Unassembled WGS sequence"/>
</dbReference>
<dbReference type="STRING" id="228230.RMCC_6597"/>
<accession>A0A117ICK5</accession>
<reference evidence="2" key="1">
    <citation type="journal article" date="2016" name="Genome Announc.">
        <title>Draft Genome Sequences of Five Rapidly Growing Mycobacterium Species, M. thermoresistibile, M. fortuitum subsp. acetamidolyticum, M. canariasense, M. brisbanense, and M. novocastrense.</title>
        <authorList>
            <person name="Katahira K."/>
            <person name="Ogura Y."/>
            <person name="Gotoh Y."/>
            <person name="Hayashi T."/>
        </authorList>
    </citation>
    <scope>NUCLEOTIDE SEQUENCE [LARGE SCALE GENOMIC DNA]</scope>
    <source>
        <strain evidence="2">JCM15298</strain>
    </source>
</reference>
<dbReference type="PROSITE" id="PS51257">
    <property type="entry name" value="PROKAR_LIPOPROTEIN"/>
    <property type="match status" value="1"/>
</dbReference>
<name>A0A117ICK5_MYCCR</name>
<dbReference type="RefSeq" id="WP_062660288.1">
    <property type="nucleotide sequence ID" value="NZ_CATORR010000022.1"/>
</dbReference>
<keyword evidence="1" id="KW-0547">Nucleotide-binding</keyword>
<dbReference type="GO" id="GO:0004386">
    <property type="term" value="F:helicase activity"/>
    <property type="evidence" value="ECO:0007669"/>
    <property type="project" value="UniProtKB-KW"/>
</dbReference>
<dbReference type="InterPro" id="IPR006311">
    <property type="entry name" value="TAT_signal"/>
</dbReference>
<keyword evidence="1" id="KW-0347">Helicase</keyword>
<dbReference type="EMBL" id="BCSY01000137">
    <property type="protein sequence ID" value="GAS99632.1"/>
    <property type="molecule type" value="Genomic_DNA"/>
</dbReference>
<evidence type="ECO:0000313" key="2">
    <source>
        <dbReference type="Proteomes" id="UP000069443"/>
    </source>
</evidence>
<keyword evidence="1" id="KW-0067">ATP-binding</keyword>
<protein>
    <submittedName>
        <fullName evidence="1">ATP-dependent helicase HrpB</fullName>
    </submittedName>
</protein>
<organism evidence="1 2">
    <name type="scientific">Mycolicibacterium canariasense</name>
    <name type="common">Mycobacterium canariasense</name>
    <dbReference type="NCBI Taxonomy" id="228230"/>
    <lineage>
        <taxon>Bacteria</taxon>
        <taxon>Bacillati</taxon>
        <taxon>Actinomycetota</taxon>
        <taxon>Actinomycetes</taxon>
        <taxon>Mycobacteriales</taxon>
        <taxon>Mycobacteriaceae</taxon>
        <taxon>Mycolicibacterium</taxon>
    </lineage>
</organism>
<proteinExistence type="predicted"/>
<reference evidence="2" key="2">
    <citation type="submission" date="2016-02" db="EMBL/GenBank/DDBJ databases">
        <title>Draft genome sequence of five rapidly growing Mycobacterium species.</title>
        <authorList>
            <person name="Katahira K."/>
            <person name="Gotou Y."/>
            <person name="Iida K."/>
            <person name="Ogura Y."/>
            <person name="Hayashi T."/>
        </authorList>
    </citation>
    <scope>NUCLEOTIDE SEQUENCE [LARGE SCALE GENOMIC DNA]</scope>
    <source>
        <strain evidence="2">JCM15298</strain>
    </source>
</reference>
<dbReference type="PROSITE" id="PS51318">
    <property type="entry name" value="TAT"/>
    <property type="match status" value="1"/>
</dbReference>
<keyword evidence="1" id="KW-0378">Hydrolase</keyword>
<evidence type="ECO:0000313" key="1">
    <source>
        <dbReference type="EMBL" id="GAS99632.1"/>
    </source>
</evidence>
<comment type="caution">
    <text evidence="1">The sequence shown here is derived from an EMBL/GenBank/DDBJ whole genome shotgun (WGS) entry which is preliminary data.</text>
</comment>